<evidence type="ECO:0000259" key="1">
    <source>
        <dbReference type="PROSITE" id="PS50234"/>
    </source>
</evidence>
<dbReference type="InterPro" id="IPR051266">
    <property type="entry name" value="CLCR"/>
</dbReference>
<dbReference type="Gene3D" id="3.40.50.410">
    <property type="entry name" value="von Willebrand factor, type A domain"/>
    <property type="match status" value="1"/>
</dbReference>
<proteinExistence type="predicted"/>
<comment type="caution">
    <text evidence="2">The sequence shown here is derived from an EMBL/GenBank/DDBJ whole genome shotgun (WGS) entry which is preliminary data.</text>
</comment>
<dbReference type="PROSITE" id="PS50234">
    <property type="entry name" value="VWFA"/>
    <property type="match status" value="1"/>
</dbReference>
<protein>
    <submittedName>
        <fullName evidence="2">von Willebrand factor type A domain protein</fullName>
    </submittedName>
</protein>
<name>K1S5L1_9ZZZZ</name>
<dbReference type="AlphaFoldDB" id="K1S5L1"/>
<feature type="non-terminal residue" evidence="2">
    <location>
        <position position="1"/>
    </location>
</feature>
<dbReference type="InterPro" id="IPR036465">
    <property type="entry name" value="vWFA_dom_sf"/>
</dbReference>
<organism evidence="2">
    <name type="scientific">human gut metagenome</name>
    <dbReference type="NCBI Taxonomy" id="408170"/>
    <lineage>
        <taxon>unclassified sequences</taxon>
        <taxon>metagenomes</taxon>
        <taxon>organismal metagenomes</taxon>
    </lineage>
</organism>
<dbReference type="SUPFAM" id="SSF53300">
    <property type="entry name" value="vWA-like"/>
    <property type="match status" value="1"/>
</dbReference>
<dbReference type="Pfam" id="PF13519">
    <property type="entry name" value="VWA_2"/>
    <property type="match status" value="1"/>
</dbReference>
<dbReference type="InterPro" id="IPR002035">
    <property type="entry name" value="VWF_A"/>
</dbReference>
<sequence>HFGSKSQDLESSLIAPSAYSMHPNEKGAQAYADCVQAKIDEIEKDNGKTEWPLMSGSDERDIALVLDVSGSMRGTPMNETKNASERFINTVLKEDSSIGVVTYDNTSMCIADFCMNERYLTNAIQNLNSGGGTNMEAGLSQAYSMLQSSNDKKRNNRTYE</sequence>
<dbReference type="PANTHER" id="PTHR10579">
    <property type="entry name" value="CALCIUM-ACTIVATED CHLORIDE CHANNEL REGULATOR"/>
    <property type="match status" value="1"/>
</dbReference>
<dbReference type="CDD" id="cd00198">
    <property type="entry name" value="vWFA"/>
    <property type="match status" value="1"/>
</dbReference>
<dbReference type="PANTHER" id="PTHR10579:SF43">
    <property type="entry name" value="ZINC FINGER (C3HC4-TYPE RING FINGER) FAMILY PROTEIN"/>
    <property type="match status" value="1"/>
</dbReference>
<feature type="domain" description="VWFA" evidence="1">
    <location>
        <begin position="61"/>
        <end position="160"/>
    </location>
</feature>
<gene>
    <name evidence="2" type="ORF">OBE_13957</name>
</gene>
<accession>K1S5L1</accession>
<reference evidence="2" key="1">
    <citation type="journal article" date="2013" name="Environ. Microbiol.">
        <title>Microbiota from the distal guts of lean and obese adolescents exhibit partial functional redundancy besides clear differences in community structure.</title>
        <authorList>
            <person name="Ferrer M."/>
            <person name="Ruiz A."/>
            <person name="Lanza F."/>
            <person name="Haange S.B."/>
            <person name="Oberbach A."/>
            <person name="Till H."/>
            <person name="Bargiela R."/>
            <person name="Campoy C."/>
            <person name="Segura M.T."/>
            <person name="Richter M."/>
            <person name="von Bergen M."/>
            <person name="Seifert J."/>
            <person name="Suarez A."/>
        </authorList>
    </citation>
    <scope>NUCLEOTIDE SEQUENCE</scope>
</reference>
<evidence type="ECO:0000313" key="2">
    <source>
        <dbReference type="EMBL" id="EKC50784.1"/>
    </source>
</evidence>
<dbReference type="EMBL" id="AJWZ01009615">
    <property type="protein sequence ID" value="EKC50784.1"/>
    <property type="molecule type" value="Genomic_DNA"/>
</dbReference>